<proteinExistence type="predicted"/>
<accession>A0AA95HUR1</accession>
<dbReference type="Proteomes" id="UP001177934">
    <property type="component" value="Chromosome"/>
</dbReference>
<dbReference type="AlphaFoldDB" id="A0AA95HUR1"/>
<organism evidence="1 2">
    <name type="scientific">Phocaeicola dorei</name>
    <dbReference type="NCBI Taxonomy" id="357276"/>
    <lineage>
        <taxon>Bacteria</taxon>
        <taxon>Pseudomonadati</taxon>
        <taxon>Bacteroidota</taxon>
        <taxon>Bacteroidia</taxon>
        <taxon>Bacteroidales</taxon>
        <taxon>Bacteroidaceae</taxon>
        <taxon>Phocaeicola</taxon>
    </lineage>
</organism>
<protein>
    <recommendedName>
        <fullName evidence="3">DUF4365 domain-containing protein</fullName>
    </recommendedName>
</protein>
<sequence>MITDRRFMLSKKDIEELATGAVKRYFNTCNLVSPQIQENDKTPDWDGELNLYENKKDIRKNYIGSLRIQVKGKEVPKFKDKETFPVETVFLKNARNEGFVFFVVEVMTDGKSKIFYKKMAPIEIRGELASIEQQQKTKNIQFEPLSMDKPWIEVELKAFLLDCIKQKSFASKGQVCIEDIKNIYNYQWEFTFQGKKDNLLNDFLGGFKSFLYLKTKEGVEIPIGNGLMNIVMPELTIKKDENVYIGKDIVASNYILTYTKENVSYKLEGLFLLKSEQGLSSTERSSTLEILANTTDGQIKAYEVYKRLIKFGSIKFGETEITIKASNKKVILSMINKRLSNLSIHKSVLNILNIKTPINYKTFTEEDDFSMRQLYKALIEHKAIGLTNPQDIFKIRIANINVLLVCQSDNNKKFYLDNAFASPLIKVMQNSDVSPFQVPIFSFLGQKGYVLFDNIPYNRIIEIYNECNLKDSRVIIQANLDLLQILKAYDELKQLGHLEKSKHTIKAAQSLSKWLLENERENSMIALHQLNSLQITKRQRAFTEDEINLLLQLSQNNSDMVRAGAFLLLGKIDVAQFIIQQFPEDEKTRFMEFPIAIFIKGTNC</sequence>
<gene>
    <name evidence="1" type="ORF">QNN11_08840</name>
</gene>
<evidence type="ECO:0000313" key="1">
    <source>
        <dbReference type="EMBL" id="WHX11369.1"/>
    </source>
</evidence>
<dbReference type="RefSeq" id="WP_227191549.1">
    <property type="nucleotide sequence ID" value="NZ_CAXSLT010000001.1"/>
</dbReference>
<evidence type="ECO:0008006" key="3">
    <source>
        <dbReference type="Google" id="ProtNLM"/>
    </source>
</evidence>
<reference evidence="1" key="1">
    <citation type="journal article" date="2023" name="Nat. Commun.">
        <title>Identification of a novel Human Milk Oligosaccharides utilization cluster in the infant gut commensal Bacteroides dorei.</title>
        <authorList>
            <person name="Kijner S."/>
            <person name="Ennis D."/>
            <person name="Shmorak S."/>
            <person name="Florentin A."/>
            <person name="Yassour M."/>
        </authorList>
    </citation>
    <scope>NUCLEOTIDE SEQUENCE</scope>
    <source>
        <strain evidence="1">2</strain>
    </source>
</reference>
<evidence type="ECO:0000313" key="2">
    <source>
        <dbReference type="Proteomes" id="UP001177934"/>
    </source>
</evidence>
<name>A0AA95HUR1_9BACT</name>
<dbReference type="EMBL" id="CP126056">
    <property type="protein sequence ID" value="WHX11369.1"/>
    <property type="molecule type" value="Genomic_DNA"/>
</dbReference>